<gene>
    <name evidence="2" type="ORF">M8A51_16620</name>
</gene>
<proteinExistence type="predicted"/>
<feature type="transmembrane region" description="Helical" evidence="1">
    <location>
        <begin position="115"/>
        <end position="135"/>
    </location>
</feature>
<keyword evidence="1" id="KW-0472">Membrane</keyword>
<protein>
    <submittedName>
        <fullName evidence="2">Uncharacterized protein</fullName>
    </submittedName>
</protein>
<evidence type="ECO:0000313" key="3">
    <source>
        <dbReference type="Proteomes" id="UP001165541"/>
    </source>
</evidence>
<keyword evidence="3" id="KW-1185">Reference proteome</keyword>
<evidence type="ECO:0000313" key="2">
    <source>
        <dbReference type="EMBL" id="MCM5681152.1"/>
    </source>
</evidence>
<comment type="caution">
    <text evidence="2">The sequence shown here is derived from an EMBL/GenBank/DDBJ whole genome shotgun (WGS) entry which is preliminary data.</text>
</comment>
<reference evidence="2" key="1">
    <citation type="submission" date="2022-05" db="EMBL/GenBank/DDBJ databases">
        <title>Schlegelella sp. nov., isolated from mangrove soil.</title>
        <authorList>
            <person name="Liu Y."/>
            <person name="Ge X."/>
            <person name="Liu W."/>
        </authorList>
    </citation>
    <scope>NUCLEOTIDE SEQUENCE</scope>
    <source>
        <strain evidence="2">S2-27</strain>
    </source>
</reference>
<name>A0ABT0YS91_9BURK</name>
<organism evidence="2 3">
    <name type="scientific">Caldimonas mangrovi</name>
    <dbReference type="NCBI Taxonomy" id="2944811"/>
    <lineage>
        <taxon>Bacteria</taxon>
        <taxon>Pseudomonadati</taxon>
        <taxon>Pseudomonadota</taxon>
        <taxon>Betaproteobacteria</taxon>
        <taxon>Burkholderiales</taxon>
        <taxon>Sphaerotilaceae</taxon>
        <taxon>Caldimonas</taxon>
    </lineage>
</organism>
<evidence type="ECO:0000256" key="1">
    <source>
        <dbReference type="SAM" id="Phobius"/>
    </source>
</evidence>
<dbReference type="Proteomes" id="UP001165541">
    <property type="component" value="Unassembled WGS sequence"/>
</dbReference>
<feature type="transmembrane region" description="Helical" evidence="1">
    <location>
        <begin position="67"/>
        <end position="85"/>
    </location>
</feature>
<dbReference type="RefSeq" id="WP_251779633.1">
    <property type="nucleotide sequence ID" value="NZ_JAMKFE010000010.1"/>
</dbReference>
<keyword evidence="1" id="KW-0812">Transmembrane</keyword>
<keyword evidence="1" id="KW-1133">Transmembrane helix</keyword>
<accession>A0ABT0YS91</accession>
<feature type="transmembrane region" description="Helical" evidence="1">
    <location>
        <begin position="47"/>
        <end position="62"/>
    </location>
</feature>
<feature type="transmembrane region" description="Helical" evidence="1">
    <location>
        <begin position="147"/>
        <end position="168"/>
    </location>
</feature>
<sequence>MKRLLWALLVFDFAFMGAHLVHTHGTWLSSVNFSIKRDGGYAERFQYLQLLALGTMLLWLFAHMRRLVLLLWAGLFLYLACDDALRLHERAGLHIAETLEYADALSLRARDWGELTVALAMSLVAGPLLIGAWHRATGPARLIARDLALLAAALLTCAIGVDMLQVVWTGSWLGTPLALLEDGGEMVVASTAVYYVLQWAVSPRATAVAFRPPQVPAWRG</sequence>
<dbReference type="EMBL" id="JAMKFE010000010">
    <property type="protein sequence ID" value="MCM5681152.1"/>
    <property type="molecule type" value="Genomic_DNA"/>
</dbReference>